<dbReference type="RefSeq" id="WP_052567110.1">
    <property type="nucleotide sequence ID" value="NZ_JMFO01000016.1"/>
</dbReference>
<evidence type="ECO:0000256" key="1">
    <source>
        <dbReference type="ARBA" id="ARBA00006226"/>
    </source>
</evidence>
<accession>A0A088F8R7</accession>
<name>A0A088F8R7_9BACT</name>
<dbReference type="Pfam" id="PF05016">
    <property type="entry name" value="ParE_toxin"/>
    <property type="match status" value="1"/>
</dbReference>
<protein>
    <submittedName>
        <fullName evidence="3">Cytotoxic translational repressor of toxin-antitoxin stability system</fullName>
    </submittedName>
</protein>
<dbReference type="InterPro" id="IPR035093">
    <property type="entry name" value="RelE/ParE_toxin_dom_sf"/>
</dbReference>
<dbReference type="OrthoDB" id="9805098at2"/>
<sequence length="82" mass="9678">MIVKLSKKAECELNKLAPIVMRQIVTHVDLIRNNPFNMKVKPLHGKWRGHFRYRVGKWRVIFALVGNEIVIKSIGHRQDIYK</sequence>
<dbReference type="PANTHER" id="PTHR35601">
    <property type="entry name" value="TOXIN RELE"/>
    <property type="match status" value="1"/>
</dbReference>
<dbReference type="AlphaFoldDB" id="A0A088F8R7"/>
<reference evidence="3" key="1">
    <citation type="journal article" date="2014" name="ISME J.">
        <title>Genomic insights into the uncultured genus 'Candidatus Magnetobacterium' in the phylum Nitrospirae.</title>
        <authorList>
            <person name="Lin W."/>
            <person name="Deng A."/>
            <person name="Wang Z."/>
            <person name="Li Y."/>
            <person name="Wen T."/>
            <person name="Wu L.F."/>
            <person name="Wu M."/>
            <person name="Pan Y."/>
        </authorList>
    </citation>
    <scope>NUCLEOTIDE SEQUENCE</scope>
    <source>
        <strain evidence="3">MYR-1</strain>
    </source>
</reference>
<evidence type="ECO:0000256" key="2">
    <source>
        <dbReference type="ARBA" id="ARBA00022649"/>
    </source>
</evidence>
<gene>
    <name evidence="3" type="ORF">Mcas_0736</name>
</gene>
<dbReference type="EMBL" id="KM433674">
    <property type="protein sequence ID" value="AIM41331.1"/>
    <property type="molecule type" value="Genomic_DNA"/>
</dbReference>
<dbReference type="NCBIfam" id="TIGR02385">
    <property type="entry name" value="RelE_StbE"/>
    <property type="match status" value="1"/>
</dbReference>
<proteinExistence type="inferred from homology"/>
<keyword evidence="2" id="KW-1277">Toxin-antitoxin system</keyword>
<comment type="similarity">
    <text evidence="1">Belongs to the RelE toxin family.</text>
</comment>
<dbReference type="InterPro" id="IPR007712">
    <property type="entry name" value="RelE/ParE_toxin"/>
</dbReference>
<dbReference type="Gene3D" id="3.30.2310.20">
    <property type="entry name" value="RelE-like"/>
    <property type="match status" value="1"/>
</dbReference>
<organism evidence="3">
    <name type="scientific">Candidatus Magnetobacterium casense</name>
    <dbReference type="NCBI Taxonomy" id="1455061"/>
    <lineage>
        <taxon>Bacteria</taxon>
        <taxon>Pseudomonadati</taxon>
        <taxon>Nitrospirota</taxon>
        <taxon>Thermodesulfovibrionia</taxon>
        <taxon>Thermodesulfovibrionales</taxon>
        <taxon>Candidatus Magnetobacteriaceae</taxon>
        <taxon>Candidatus Magnetobacterium</taxon>
    </lineage>
</organism>
<dbReference type="SUPFAM" id="SSF143011">
    <property type="entry name" value="RelE-like"/>
    <property type="match status" value="1"/>
</dbReference>
<dbReference type="PANTHER" id="PTHR35601:SF1">
    <property type="entry name" value="TOXIN RELE"/>
    <property type="match status" value="1"/>
</dbReference>
<evidence type="ECO:0000313" key="3">
    <source>
        <dbReference type="EMBL" id="AIM41331.1"/>
    </source>
</evidence>